<dbReference type="PRINTS" id="PR00313">
    <property type="entry name" value="CABNDNGRPT"/>
</dbReference>
<accession>A0ABV3XSY6</accession>
<dbReference type="InterPro" id="IPR001343">
    <property type="entry name" value="Hemolysn_Ca-bd"/>
</dbReference>
<evidence type="ECO:0000256" key="1">
    <source>
        <dbReference type="ARBA" id="ARBA00004613"/>
    </source>
</evidence>
<dbReference type="InterPro" id="IPR011049">
    <property type="entry name" value="Serralysin-like_metalloprot_C"/>
</dbReference>
<comment type="subcellular location">
    <subcellularLocation>
        <location evidence="1">Secreted</location>
    </subcellularLocation>
</comment>
<name>A0ABV3XSY6_9RHOB</name>
<dbReference type="RefSeq" id="WP_369022848.1">
    <property type="nucleotide sequence ID" value="NZ_JBEHHI010000002.1"/>
</dbReference>
<dbReference type="Proteomes" id="UP001560019">
    <property type="component" value="Unassembled WGS sequence"/>
</dbReference>
<evidence type="ECO:0000313" key="4">
    <source>
        <dbReference type="Proteomes" id="UP001560019"/>
    </source>
</evidence>
<organism evidence="3 4">
    <name type="scientific">Rhodovulum iodosum</name>
    <dbReference type="NCBI Taxonomy" id="68291"/>
    <lineage>
        <taxon>Bacteria</taxon>
        <taxon>Pseudomonadati</taxon>
        <taxon>Pseudomonadota</taxon>
        <taxon>Alphaproteobacteria</taxon>
        <taxon>Rhodobacterales</taxon>
        <taxon>Paracoccaceae</taxon>
        <taxon>Rhodovulum</taxon>
    </lineage>
</organism>
<protein>
    <recommendedName>
        <fullName evidence="5">Calcium-binding protein</fullName>
    </recommendedName>
</protein>
<proteinExistence type="predicted"/>
<dbReference type="InterPro" id="IPR050557">
    <property type="entry name" value="RTX_toxin/Mannuronan_C5-epim"/>
</dbReference>
<dbReference type="Pfam" id="PF00353">
    <property type="entry name" value="HemolysinCabind"/>
    <property type="match status" value="3"/>
</dbReference>
<evidence type="ECO:0000313" key="3">
    <source>
        <dbReference type="EMBL" id="MEX5728451.1"/>
    </source>
</evidence>
<dbReference type="InterPro" id="IPR018511">
    <property type="entry name" value="Hemolysin-typ_Ca-bd_CS"/>
</dbReference>
<dbReference type="Gene3D" id="2.150.10.10">
    <property type="entry name" value="Serralysin-like metalloprotease, C-terminal"/>
    <property type="match status" value="3"/>
</dbReference>
<dbReference type="EMBL" id="JBEHHI010000002">
    <property type="protein sequence ID" value="MEX5728451.1"/>
    <property type="molecule type" value="Genomic_DNA"/>
</dbReference>
<evidence type="ECO:0008006" key="5">
    <source>
        <dbReference type="Google" id="ProtNLM"/>
    </source>
</evidence>
<evidence type="ECO:0000256" key="2">
    <source>
        <dbReference type="ARBA" id="ARBA00022525"/>
    </source>
</evidence>
<gene>
    <name evidence="3" type="ORF">Ga0609869_001804</name>
</gene>
<dbReference type="PANTHER" id="PTHR38340:SF1">
    <property type="entry name" value="S-LAYER PROTEIN"/>
    <property type="match status" value="1"/>
</dbReference>
<comment type="caution">
    <text evidence="3">The sequence shown here is derived from an EMBL/GenBank/DDBJ whole genome shotgun (WGS) entry which is preliminary data.</text>
</comment>
<keyword evidence="2" id="KW-0964">Secreted</keyword>
<reference evidence="3 4" key="1">
    <citation type="submission" date="2024-06" db="EMBL/GenBank/DDBJ databases">
        <title>Genome of Rhodovulum iodosum, a marine photoferrotroph.</title>
        <authorList>
            <person name="Bianchini G."/>
            <person name="Nikeleit V."/>
            <person name="Kappler A."/>
            <person name="Bryce C."/>
            <person name="Sanchez-Baracaldo P."/>
        </authorList>
    </citation>
    <scope>NUCLEOTIDE SEQUENCE [LARGE SCALE GENOMIC DNA]</scope>
    <source>
        <strain evidence="3 4">UT/N1</strain>
    </source>
</reference>
<sequence length="402" mass="41357">MTDYALSGLLVGYEDDRAVSVGTANLDASFPDSVSSISYSVGGFAYPDDPLPIANITPLPDSLTINGIDVLADPQAYPMIGRVDWDGNTTYILDYYFETATRDYDAIFVLGGTPLPPISSPGEFESLASSVSISVPGGAFGPGRAITLADIPDIEITETPPTCVDLELIGTDGPDTLEGGDCNDTIQGEGGNDTLRGGDGTDFINGGDGDDTIEGGATSADRRDEIYGGAGDDSIDAGYGNDLVFGMGGNDTIAGGFGADDLRGQAGNDVITGSALSDLVFGGDGDDFVNGGFGFDRINGGAGADSFYHLGIANHGSDWVQDYTAADGDVLLFGDATASADDFNVQFTHTSSPETGRSGDDDVQEAFVVYRPAGLIVWALVDGGGQDSLNIEIGGEVFDLLA</sequence>
<dbReference type="PROSITE" id="PS00330">
    <property type="entry name" value="HEMOLYSIN_CALCIUM"/>
    <property type="match status" value="2"/>
</dbReference>
<keyword evidence="4" id="KW-1185">Reference proteome</keyword>
<dbReference type="PANTHER" id="PTHR38340">
    <property type="entry name" value="S-LAYER PROTEIN"/>
    <property type="match status" value="1"/>
</dbReference>
<dbReference type="SUPFAM" id="SSF51120">
    <property type="entry name" value="beta-Roll"/>
    <property type="match status" value="1"/>
</dbReference>